<name>A0ABY2XYA1_9HYPH</name>
<sequence>MYLLQHCCTVHMDAGCGNDRSDWRLAYRTIGMVVAGEKEGNCHYFAQLSYVYVRTYNSNRLKTLVAK</sequence>
<evidence type="ECO:0000313" key="1">
    <source>
        <dbReference type="EMBL" id="TNV09529.1"/>
    </source>
</evidence>
<reference evidence="1 2" key="1">
    <citation type="submission" date="2019-06" db="EMBL/GenBank/DDBJ databases">
        <title>Ochrobactrum cricket sp.nov., isolated from the insect Teleogryllus occipitalis living in deserted cropland.</title>
        <authorList>
            <person name="Hu M."/>
        </authorList>
    </citation>
    <scope>NUCLEOTIDE SEQUENCE [LARGE SCALE GENOMIC DNA]</scope>
    <source>
        <strain evidence="1 2">LCB8</strain>
    </source>
</reference>
<organism evidence="1 2">
    <name type="scientific">Ochrobactrum teleogrylli</name>
    <dbReference type="NCBI Taxonomy" id="2479765"/>
    <lineage>
        <taxon>Bacteria</taxon>
        <taxon>Pseudomonadati</taxon>
        <taxon>Pseudomonadota</taxon>
        <taxon>Alphaproteobacteria</taxon>
        <taxon>Hyphomicrobiales</taxon>
        <taxon>Brucellaceae</taxon>
        <taxon>Brucella/Ochrobactrum group</taxon>
        <taxon>Ochrobactrum</taxon>
    </lineage>
</organism>
<proteinExistence type="predicted"/>
<gene>
    <name evidence="1" type="ORF">FIC94_21875</name>
</gene>
<dbReference type="Proteomes" id="UP000312784">
    <property type="component" value="Unassembled WGS sequence"/>
</dbReference>
<accession>A0ABY2XYA1</accession>
<dbReference type="EMBL" id="VEWL01000026">
    <property type="protein sequence ID" value="TNV09529.1"/>
    <property type="molecule type" value="Genomic_DNA"/>
</dbReference>
<comment type="caution">
    <text evidence="1">The sequence shown here is derived from an EMBL/GenBank/DDBJ whole genome shotgun (WGS) entry which is preliminary data.</text>
</comment>
<evidence type="ECO:0000313" key="2">
    <source>
        <dbReference type="Proteomes" id="UP000312784"/>
    </source>
</evidence>
<keyword evidence="2" id="KW-1185">Reference proteome</keyword>
<protein>
    <submittedName>
        <fullName evidence="1">Uncharacterized protein</fullName>
    </submittedName>
</protein>